<protein>
    <recommendedName>
        <fullName evidence="4">DUF664 domain-containing protein</fullName>
    </recommendedName>
</protein>
<evidence type="ECO:0000256" key="1">
    <source>
        <dbReference type="SAM" id="MobiDB-lite"/>
    </source>
</evidence>
<name>A0ABQ4HVH8_9ACTN</name>
<evidence type="ECO:0000313" key="2">
    <source>
        <dbReference type="EMBL" id="GIJ09501.1"/>
    </source>
</evidence>
<evidence type="ECO:0008006" key="4">
    <source>
        <dbReference type="Google" id="ProtNLM"/>
    </source>
</evidence>
<accession>A0ABQ4HVH8</accession>
<comment type="caution">
    <text evidence="2">The sequence shown here is derived from an EMBL/GenBank/DDBJ whole genome shotgun (WGS) entry which is preliminary data.</text>
</comment>
<feature type="region of interest" description="Disordered" evidence="1">
    <location>
        <begin position="1"/>
        <end position="25"/>
    </location>
</feature>
<gene>
    <name evidence="2" type="ORF">Van01_27150</name>
</gene>
<keyword evidence="3" id="KW-1185">Reference proteome</keyword>
<dbReference type="RefSeq" id="WP_204006666.1">
    <property type="nucleotide sequence ID" value="NZ_BOOZ01000013.1"/>
</dbReference>
<dbReference type="EMBL" id="BOOZ01000013">
    <property type="protein sequence ID" value="GIJ09501.1"/>
    <property type="molecule type" value="Genomic_DNA"/>
</dbReference>
<organism evidence="2 3">
    <name type="scientific">Micromonospora andamanensis</name>
    <dbReference type="NCBI Taxonomy" id="1287068"/>
    <lineage>
        <taxon>Bacteria</taxon>
        <taxon>Bacillati</taxon>
        <taxon>Actinomycetota</taxon>
        <taxon>Actinomycetes</taxon>
        <taxon>Micromonosporales</taxon>
        <taxon>Micromonosporaceae</taxon>
        <taxon>Micromonospora</taxon>
    </lineage>
</organism>
<evidence type="ECO:0000313" key="3">
    <source>
        <dbReference type="Proteomes" id="UP000647017"/>
    </source>
</evidence>
<sequence length="64" mass="6945">MGDGEKTALPLSAPVRERHPGPLGEDVTDLRRVVLHMIEETARHAGHLDAARELLDGRTGLGPR</sequence>
<proteinExistence type="predicted"/>
<dbReference type="InterPro" id="IPR034660">
    <property type="entry name" value="DinB/YfiT-like"/>
</dbReference>
<dbReference type="SUPFAM" id="SSF109854">
    <property type="entry name" value="DinB/YfiT-like putative metalloenzymes"/>
    <property type="match status" value="1"/>
</dbReference>
<reference evidence="2 3" key="1">
    <citation type="submission" date="2021-01" db="EMBL/GenBank/DDBJ databases">
        <title>Whole genome shotgun sequence of Verrucosispora andamanensis NBRC 109075.</title>
        <authorList>
            <person name="Komaki H."/>
            <person name="Tamura T."/>
        </authorList>
    </citation>
    <scope>NUCLEOTIDE SEQUENCE [LARGE SCALE GENOMIC DNA]</scope>
    <source>
        <strain evidence="2 3">NBRC 109075</strain>
    </source>
</reference>
<dbReference type="Pfam" id="PF04978">
    <property type="entry name" value="MST"/>
    <property type="match status" value="1"/>
</dbReference>
<dbReference type="Gene3D" id="1.20.120.450">
    <property type="entry name" value="dinb family like domain"/>
    <property type="match status" value="1"/>
</dbReference>
<dbReference type="Proteomes" id="UP000647017">
    <property type="component" value="Unassembled WGS sequence"/>
</dbReference>
<dbReference type="InterPro" id="IPR007061">
    <property type="entry name" value="MST-like"/>
</dbReference>